<reference evidence="1" key="1">
    <citation type="submission" date="2021-02" db="EMBL/GenBank/DDBJ databases">
        <authorList>
            <person name="Johnson B.J."/>
            <person name="Isenhart S.H."/>
            <person name="Brown D.K."/>
            <person name="Kleven A.S."/>
            <person name="Bohn B.R."/>
            <person name="Martinez L.A."/>
            <person name="Garcia C.A."/>
            <person name="Zack K.M."/>
            <person name="Garlena R.A."/>
            <person name="Russell D.A."/>
            <person name="Jacobs-Sera D."/>
            <person name="Hatfull G.F."/>
        </authorList>
    </citation>
    <scope>NUCLEOTIDE SEQUENCE</scope>
</reference>
<gene>
    <name evidence="1" type="primary">7</name>
    <name evidence="1" type="ORF">SEA_PRAIRIE_7</name>
</gene>
<dbReference type="InterPro" id="IPR011231">
    <property type="entry name" value="Phage_VT1-Sakai_H0018"/>
</dbReference>
<sequence length="128" mass="12738">MYGNADQLFEYFSDSSAITCKAGAAVTGKRFVKLAAGSTPQEPIVVPCGAGERPYGVAAWTVANGEHVTVVRRGVVSVTAGAALTVPLAIASDASGRAVAVGASPAVAYGDLHGDAAINTDAAVALSF</sequence>
<accession>A0A8A5LUB4</accession>
<name>A0A8A5LUB4_9CAUD</name>
<dbReference type="EMBL" id="MW601223">
    <property type="protein sequence ID" value="QTF82104.1"/>
    <property type="molecule type" value="Genomic_DNA"/>
</dbReference>
<dbReference type="Proteomes" id="UP000664925">
    <property type="component" value="Segment"/>
</dbReference>
<keyword evidence="2" id="KW-1185">Reference proteome</keyword>
<organism evidence="1 2">
    <name type="scientific">Arthrobacter phage Prairie</name>
    <dbReference type="NCBI Taxonomy" id="2816463"/>
    <lineage>
        <taxon>Viruses</taxon>
        <taxon>Duplodnaviria</taxon>
        <taxon>Heunggongvirae</taxon>
        <taxon>Uroviricota</taxon>
        <taxon>Caudoviricetes</taxon>
        <taxon>Berryhillviridae</taxon>
        <taxon>Lilmacvirus</taxon>
        <taxon>Lilmacvirus prairie</taxon>
    </lineage>
</organism>
<evidence type="ECO:0000313" key="2">
    <source>
        <dbReference type="Proteomes" id="UP000664925"/>
    </source>
</evidence>
<protein>
    <submittedName>
        <fullName evidence="1">Head fiber protein</fullName>
    </submittedName>
</protein>
<dbReference type="Pfam" id="PF09956">
    <property type="entry name" value="Phage_cement_2"/>
    <property type="match status" value="1"/>
</dbReference>
<evidence type="ECO:0000313" key="1">
    <source>
        <dbReference type="EMBL" id="QTF82104.1"/>
    </source>
</evidence>
<proteinExistence type="predicted"/>